<evidence type="ECO:0000256" key="1">
    <source>
        <dbReference type="ARBA" id="ARBA00005254"/>
    </source>
</evidence>
<reference evidence="5" key="1">
    <citation type="journal article" date="2019" name="Int. J. Syst. Evol. Microbiol.">
        <title>The Global Catalogue of Microorganisms (GCM) 10K type strain sequencing project: providing services to taxonomists for standard genome sequencing and annotation.</title>
        <authorList>
            <consortium name="The Broad Institute Genomics Platform"/>
            <consortium name="The Broad Institute Genome Sequencing Center for Infectious Disease"/>
            <person name="Wu L."/>
            <person name="Ma J."/>
        </authorList>
    </citation>
    <scope>NUCLEOTIDE SEQUENCE [LARGE SCALE GENOMIC DNA]</scope>
    <source>
        <strain evidence="5">NBRC 106348</strain>
    </source>
</reference>
<evidence type="ECO:0000313" key="5">
    <source>
        <dbReference type="Proteomes" id="UP001157091"/>
    </source>
</evidence>
<dbReference type="InterPro" id="IPR002539">
    <property type="entry name" value="MaoC-like_dom"/>
</dbReference>
<comment type="caution">
    <text evidence="4">The sequence shown here is derived from an EMBL/GenBank/DDBJ whole genome shotgun (WGS) entry which is preliminary data.</text>
</comment>
<feature type="region of interest" description="Disordered" evidence="2">
    <location>
        <begin position="60"/>
        <end position="91"/>
    </location>
</feature>
<dbReference type="InterPro" id="IPR029069">
    <property type="entry name" value="HotDog_dom_sf"/>
</dbReference>
<evidence type="ECO:0000256" key="2">
    <source>
        <dbReference type="SAM" id="MobiDB-lite"/>
    </source>
</evidence>
<feature type="compositionally biased region" description="Basic and acidic residues" evidence="2">
    <location>
        <begin position="68"/>
        <end position="81"/>
    </location>
</feature>
<evidence type="ECO:0000259" key="3">
    <source>
        <dbReference type="Pfam" id="PF01575"/>
    </source>
</evidence>
<proteinExistence type="inferred from homology"/>
<dbReference type="Proteomes" id="UP001157091">
    <property type="component" value="Unassembled WGS sequence"/>
</dbReference>
<dbReference type="PANTHER" id="PTHR43841">
    <property type="entry name" value="3-HYDROXYACYL-THIOESTER DEHYDRATASE HTDX-RELATED"/>
    <property type="match status" value="1"/>
</dbReference>
<dbReference type="EMBL" id="BSUK01000001">
    <property type="protein sequence ID" value="GMA24392.1"/>
    <property type="molecule type" value="Genomic_DNA"/>
</dbReference>
<feature type="domain" description="MaoC-like" evidence="3">
    <location>
        <begin position="96"/>
        <end position="169"/>
    </location>
</feature>
<comment type="similarity">
    <text evidence="1">Belongs to the enoyl-CoA hydratase/isomerase family.</text>
</comment>
<dbReference type="PRINTS" id="PR01483">
    <property type="entry name" value="FASYNTHASE"/>
</dbReference>
<dbReference type="InterPro" id="IPR003965">
    <property type="entry name" value="Fatty_acid_synthase"/>
</dbReference>
<gene>
    <name evidence="4" type="ORF">GCM10025864_21510</name>
</gene>
<dbReference type="SUPFAM" id="SSF54637">
    <property type="entry name" value="Thioesterase/thiol ester dehydrase-isomerase"/>
    <property type="match status" value="2"/>
</dbReference>
<name>A0ABQ6I2D8_9MICO</name>
<dbReference type="Gene3D" id="3.10.129.10">
    <property type="entry name" value="Hotdog Thioesterase"/>
    <property type="match status" value="1"/>
</dbReference>
<dbReference type="Pfam" id="PF01575">
    <property type="entry name" value="MaoC_dehydratas"/>
    <property type="match status" value="1"/>
</dbReference>
<accession>A0ABQ6I2D8</accession>
<protein>
    <recommendedName>
        <fullName evidence="3">MaoC-like domain-containing protein</fullName>
    </recommendedName>
</protein>
<organism evidence="4 5">
    <name type="scientific">Luteimicrobium album</name>
    <dbReference type="NCBI Taxonomy" id="1054550"/>
    <lineage>
        <taxon>Bacteria</taxon>
        <taxon>Bacillati</taxon>
        <taxon>Actinomycetota</taxon>
        <taxon>Actinomycetes</taxon>
        <taxon>Micrococcales</taxon>
        <taxon>Luteimicrobium</taxon>
    </lineage>
</organism>
<dbReference type="PANTHER" id="PTHR43841:SF1">
    <property type="entry name" value="3-HYDROXYACYL-THIOESTER DEHYDRATASE X"/>
    <property type="match status" value="1"/>
</dbReference>
<keyword evidence="5" id="KW-1185">Reference proteome</keyword>
<sequence length="197" mass="21164">MVRPVVVGDVLEVRAWAQDLRPHRRGAQVDLVTEVRTDPADDAPAWRGVSTYLAKGVSLPGAGELSEPESRIRERGSDNSDGHPLPTGRWTLDAGTGRRYAAVSGDRNPIHLSALSAKALGFPRAIAHGMYTASRALAGLARERGDAYDWTVEFAKPVLLPGTVDVSVRPDGAAWVYEGWDARKGSTHFTGSVTPRG</sequence>
<evidence type="ECO:0000313" key="4">
    <source>
        <dbReference type="EMBL" id="GMA24392.1"/>
    </source>
</evidence>